<evidence type="ECO:0000256" key="1">
    <source>
        <dbReference type="SAM" id="MobiDB-lite"/>
    </source>
</evidence>
<evidence type="ECO:0000256" key="2">
    <source>
        <dbReference type="SAM" id="Phobius"/>
    </source>
</evidence>
<organism evidence="3 4">
    <name type="scientific">Leekyejoonella antrihumi</name>
    <dbReference type="NCBI Taxonomy" id="1660198"/>
    <lineage>
        <taxon>Bacteria</taxon>
        <taxon>Bacillati</taxon>
        <taxon>Actinomycetota</taxon>
        <taxon>Actinomycetes</taxon>
        <taxon>Micrococcales</taxon>
        <taxon>Dermacoccaceae</taxon>
        <taxon>Leekyejoonella</taxon>
    </lineage>
</organism>
<evidence type="ECO:0008006" key="5">
    <source>
        <dbReference type="Google" id="ProtNLM"/>
    </source>
</evidence>
<feature type="region of interest" description="Disordered" evidence="1">
    <location>
        <begin position="398"/>
        <end position="421"/>
    </location>
</feature>
<gene>
    <name evidence="3" type="ORF">FGL98_13285</name>
</gene>
<reference evidence="3 4" key="2">
    <citation type="submission" date="2019-08" db="EMBL/GenBank/DDBJ databases">
        <title>Jejuicoccus antrihumi gen. nov., sp. nov., a new member of the family Dermacoccaceae isolated from a cave.</title>
        <authorList>
            <person name="Schumann P."/>
            <person name="Kim I.S."/>
        </authorList>
    </citation>
    <scope>NUCLEOTIDE SEQUENCE [LARGE SCALE GENOMIC DNA]</scope>
    <source>
        <strain evidence="3 4">C5-26</strain>
    </source>
</reference>
<reference evidence="3 4" key="1">
    <citation type="submission" date="2019-05" db="EMBL/GenBank/DDBJ databases">
        <authorList>
            <person name="Lee S.D."/>
        </authorList>
    </citation>
    <scope>NUCLEOTIDE SEQUENCE [LARGE SCALE GENOMIC DNA]</scope>
    <source>
        <strain evidence="3 4">C5-26</strain>
    </source>
</reference>
<proteinExistence type="predicted"/>
<dbReference type="EMBL" id="VCQV01000018">
    <property type="protein sequence ID" value="TWP35552.1"/>
    <property type="molecule type" value="Genomic_DNA"/>
</dbReference>
<dbReference type="OrthoDB" id="3847396at2"/>
<feature type="transmembrane region" description="Helical" evidence="2">
    <location>
        <begin position="231"/>
        <end position="251"/>
    </location>
</feature>
<keyword evidence="2" id="KW-0812">Transmembrane</keyword>
<feature type="compositionally biased region" description="Polar residues" evidence="1">
    <location>
        <begin position="1"/>
        <end position="16"/>
    </location>
</feature>
<evidence type="ECO:0000313" key="4">
    <source>
        <dbReference type="Proteomes" id="UP000320244"/>
    </source>
</evidence>
<protein>
    <recommendedName>
        <fullName evidence="5">DUF2029 domain-containing protein</fullName>
    </recommendedName>
</protein>
<keyword evidence="4" id="KW-1185">Reference proteome</keyword>
<evidence type="ECO:0000313" key="3">
    <source>
        <dbReference type="EMBL" id="TWP35552.1"/>
    </source>
</evidence>
<dbReference type="RefSeq" id="WP_146317258.1">
    <property type="nucleotide sequence ID" value="NZ_VCQV01000018.1"/>
</dbReference>
<feature type="transmembrane region" description="Helical" evidence="2">
    <location>
        <begin position="107"/>
        <end position="135"/>
    </location>
</feature>
<feature type="transmembrane region" description="Helical" evidence="2">
    <location>
        <begin position="204"/>
        <end position="225"/>
    </location>
</feature>
<comment type="caution">
    <text evidence="3">The sequence shown here is derived from an EMBL/GenBank/DDBJ whole genome shotgun (WGS) entry which is preliminary data.</text>
</comment>
<dbReference type="Proteomes" id="UP000320244">
    <property type="component" value="Unassembled WGS sequence"/>
</dbReference>
<feature type="transmembrane region" description="Helical" evidence="2">
    <location>
        <begin position="156"/>
        <end position="175"/>
    </location>
</feature>
<sequence>MSTSQREPISHVTTRPDQPHRLPTISAAEQSLPVFDERGRAGRVRRMVWQVLVAWALVWASLQALGGMYSWHYFVTGGTLLTHPAWASGGLHVFAAHPELQMGPVALLGAGVIVLVGGSWSTVLGALVMMALGLVNLRILERTGAQLQRRPISPRITLVAGMVLVPIWSVLAVHFGHLDDVLAMTFATAAIAAVVRCRMWLAPVLLAMAVDAKPWAAAFGVILLLSHTDRARRVGLFVALTVAIWLPFLLADPRTLRLSSFTIINAPDSALRAIGIHSATTPSWDRPAQLALGAALAWWCLRSGKWAAVPLAVLATRMLLDPGTYPYYTAGLLLAALFVDLIHRRRALPWWSIAVAGWFVVSTTLVGLHHLQAAGDVRAAFLLAVICRLCIGRSPRQTTPGAPEGAGQQSHAGAVPVYSPL</sequence>
<feature type="transmembrane region" description="Helical" evidence="2">
    <location>
        <begin position="325"/>
        <end position="342"/>
    </location>
</feature>
<keyword evidence="2" id="KW-1133">Transmembrane helix</keyword>
<dbReference type="AlphaFoldDB" id="A0A563E048"/>
<feature type="region of interest" description="Disordered" evidence="1">
    <location>
        <begin position="1"/>
        <end position="21"/>
    </location>
</feature>
<keyword evidence="2" id="KW-0472">Membrane</keyword>
<feature type="transmembrane region" description="Helical" evidence="2">
    <location>
        <begin position="348"/>
        <end position="368"/>
    </location>
</feature>
<accession>A0A563E048</accession>
<feature type="transmembrane region" description="Helical" evidence="2">
    <location>
        <begin position="48"/>
        <end position="71"/>
    </location>
</feature>
<name>A0A563E048_9MICO</name>